<dbReference type="PROSITE" id="PS00675">
    <property type="entry name" value="SIGMA54_INTERACT_1"/>
    <property type="match status" value="1"/>
</dbReference>
<dbReference type="Pfam" id="PF00158">
    <property type="entry name" value="Sigma54_activat"/>
    <property type="match status" value="1"/>
</dbReference>
<keyword evidence="4" id="KW-0804">Transcription</keyword>
<keyword evidence="9" id="KW-1185">Reference proteome</keyword>
<evidence type="ECO:0000313" key="8">
    <source>
        <dbReference type="EMBL" id="GAB0056169.1"/>
    </source>
</evidence>
<dbReference type="RefSeq" id="WP_420903886.1">
    <property type="nucleotide sequence ID" value="NZ_BAAFGK010000002.1"/>
</dbReference>
<dbReference type="Proteomes" id="UP001628193">
    <property type="component" value="Unassembled WGS sequence"/>
</dbReference>
<dbReference type="SUPFAM" id="SSF46689">
    <property type="entry name" value="Homeodomain-like"/>
    <property type="match status" value="1"/>
</dbReference>
<dbReference type="InterPro" id="IPR027417">
    <property type="entry name" value="P-loop_NTPase"/>
</dbReference>
<reference evidence="8 9" key="1">
    <citation type="submission" date="2024-09" db="EMBL/GenBank/DDBJ databases">
        <title>Draft genome sequence of Candidatus Magnetaquicoccaceae bacterium FCR-1.</title>
        <authorList>
            <person name="Shimoshige H."/>
            <person name="Shimamura S."/>
            <person name="Taoka A."/>
            <person name="Kobayashi H."/>
            <person name="Maekawa T."/>
        </authorList>
    </citation>
    <scope>NUCLEOTIDE SEQUENCE [LARGE SCALE GENOMIC DNA]</scope>
    <source>
        <strain evidence="8 9">FCR-1</strain>
    </source>
</reference>
<dbReference type="Gene3D" id="3.40.50.2300">
    <property type="match status" value="1"/>
</dbReference>
<dbReference type="InterPro" id="IPR001789">
    <property type="entry name" value="Sig_transdc_resp-reg_receiver"/>
</dbReference>
<dbReference type="Gene3D" id="3.40.50.300">
    <property type="entry name" value="P-loop containing nucleotide triphosphate hydrolases"/>
    <property type="match status" value="1"/>
</dbReference>
<protein>
    <submittedName>
        <fullName evidence="8">Transcriptional regulatory protein ZraR</fullName>
    </submittedName>
</protein>
<dbReference type="Pfam" id="PF02954">
    <property type="entry name" value="HTH_8"/>
    <property type="match status" value="1"/>
</dbReference>
<keyword evidence="2" id="KW-0067">ATP-binding</keyword>
<keyword evidence="5" id="KW-0597">Phosphoprotein</keyword>
<name>A0ABQ0C5K0_9PROT</name>
<sequence length="468" mass="51780">MSEAAQILIVDRDKMAVQNLEHILRKEGHPVAVAPGSAAALRYLEESSRGTGRMVQVILADLGLDPMDANQFLRRCLRLCPACALILISDTVSVNSVVEAMRLGAFHYLIKPIRPQELREAITHAFARRVADGEVRAKPSPTQGRSLATSLITRDPAMLKILEQATISASLELPVLITGETGTGKEILAKYLHDMGNRAAQPFVAINCGAFQEELLTNELFGHAREAFTGAVRDRKGLLETAHGGTVFLDEITEMSLSMQVKLLRVIQEKELLRLGSTRPVSVDVRFMAASNRDVRAAVEAGQFRRDLYYRLNVIEFHLPPLSCRLGDLPLLAQHFIDKHAKALQRSVTGISRTALERLSGHPFHGNIRELENMILRAVAFAPGDQVEVSDLPTLEKSAPVGMFASLQEGAYPSLEQMERDYILWVCEQLQGNQGEAARVLGMDRVSLWRRLKKIHGRSEPVPRLDGA</sequence>
<evidence type="ECO:0000313" key="9">
    <source>
        <dbReference type="Proteomes" id="UP001628193"/>
    </source>
</evidence>
<dbReference type="SMART" id="SM00382">
    <property type="entry name" value="AAA"/>
    <property type="match status" value="1"/>
</dbReference>
<dbReference type="InterPro" id="IPR009057">
    <property type="entry name" value="Homeodomain-like_sf"/>
</dbReference>
<gene>
    <name evidence="8" type="primary">zraR_1</name>
    <name evidence="8" type="ORF">SIID45300_00474</name>
</gene>
<dbReference type="Pfam" id="PF00072">
    <property type="entry name" value="Response_reg"/>
    <property type="match status" value="1"/>
</dbReference>
<dbReference type="PANTHER" id="PTHR32071">
    <property type="entry name" value="TRANSCRIPTIONAL REGULATORY PROTEIN"/>
    <property type="match status" value="1"/>
</dbReference>
<dbReference type="Pfam" id="PF25601">
    <property type="entry name" value="AAA_lid_14"/>
    <property type="match status" value="1"/>
</dbReference>
<evidence type="ECO:0000259" key="6">
    <source>
        <dbReference type="PROSITE" id="PS50045"/>
    </source>
</evidence>
<evidence type="ECO:0000259" key="7">
    <source>
        <dbReference type="PROSITE" id="PS50110"/>
    </source>
</evidence>
<evidence type="ECO:0000256" key="2">
    <source>
        <dbReference type="ARBA" id="ARBA00022840"/>
    </source>
</evidence>
<dbReference type="EMBL" id="BAAFGK010000002">
    <property type="protein sequence ID" value="GAB0056169.1"/>
    <property type="molecule type" value="Genomic_DNA"/>
</dbReference>
<accession>A0ABQ0C5K0</accession>
<dbReference type="InterPro" id="IPR011006">
    <property type="entry name" value="CheY-like_superfamily"/>
</dbReference>
<dbReference type="InterPro" id="IPR058031">
    <property type="entry name" value="AAA_lid_NorR"/>
</dbReference>
<dbReference type="SUPFAM" id="SSF52172">
    <property type="entry name" value="CheY-like"/>
    <property type="match status" value="1"/>
</dbReference>
<dbReference type="CDD" id="cd00156">
    <property type="entry name" value="REC"/>
    <property type="match status" value="1"/>
</dbReference>
<evidence type="ECO:0000256" key="1">
    <source>
        <dbReference type="ARBA" id="ARBA00022741"/>
    </source>
</evidence>
<organism evidence="8 9">
    <name type="scientific">Candidatus Magnetaquiglobus chichijimensis</name>
    <dbReference type="NCBI Taxonomy" id="3141448"/>
    <lineage>
        <taxon>Bacteria</taxon>
        <taxon>Pseudomonadati</taxon>
        <taxon>Pseudomonadota</taxon>
        <taxon>Magnetococcia</taxon>
        <taxon>Magnetococcales</taxon>
        <taxon>Candidatus Magnetaquicoccaceae</taxon>
        <taxon>Candidatus Magnetaquiglobus</taxon>
    </lineage>
</organism>
<dbReference type="PANTHER" id="PTHR32071:SF119">
    <property type="entry name" value="SIGMA L-DEPENDENT TRANSCRIPTIONAL REGULATOR YPLP-RELATED"/>
    <property type="match status" value="1"/>
</dbReference>
<evidence type="ECO:0000256" key="5">
    <source>
        <dbReference type="PROSITE-ProRule" id="PRU00169"/>
    </source>
</evidence>
<dbReference type="InterPro" id="IPR002078">
    <property type="entry name" value="Sigma_54_int"/>
</dbReference>
<dbReference type="InterPro" id="IPR025943">
    <property type="entry name" value="Sigma_54_int_dom_ATP-bd_2"/>
</dbReference>
<feature type="modified residue" description="4-aspartylphosphate" evidence="5">
    <location>
        <position position="61"/>
    </location>
</feature>
<dbReference type="Gene3D" id="1.10.10.60">
    <property type="entry name" value="Homeodomain-like"/>
    <property type="match status" value="1"/>
</dbReference>
<keyword evidence="3" id="KW-0805">Transcription regulation</keyword>
<comment type="caution">
    <text evidence="8">The sequence shown here is derived from an EMBL/GenBank/DDBJ whole genome shotgun (WGS) entry which is preliminary data.</text>
</comment>
<dbReference type="PROSITE" id="PS50110">
    <property type="entry name" value="RESPONSE_REGULATORY"/>
    <property type="match status" value="1"/>
</dbReference>
<feature type="domain" description="Sigma-54 factor interaction" evidence="6">
    <location>
        <begin position="151"/>
        <end position="380"/>
    </location>
</feature>
<dbReference type="PROSITE" id="PS50045">
    <property type="entry name" value="SIGMA54_INTERACT_4"/>
    <property type="match status" value="1"/>
</dbReference>
<dbReference type="InterPro" id="IPR002197">
    <property type="entry name" value="HTH_Fis"/>
</dbReference>
<dbReference type="PROSITE" id="PS00676">
    <property type="entry name" value="SIGMA54_INTERACT_2"/>
    <property type="match status" value="1"/>
</dbReference>
<evidence type="ECO:0000256" key="4">
    <source>
        <dbReference type="ARBA" id="ARBA00023163"/>
    </source>
</evidence>
<keyword evidence="1" id="KW-0547">Nucleotide-binding</keyword>
<dbReference type="InterPro" id="IPR003593">
    <property type="entry name" value="AAA+_ATPase"/>
</dbReference>
<evidence type="ECO:0000256" key="3">
    <source>
        <dbReference type="ARBA" id="ARBA00023015"/>
    </source>
</evidence>
<feature type="domain" description="Response regulatory" evidence="7">
    <location>
        <begin position="6"/>
        <end position="126"/>
    </location>
</feature>
<dbReference type="InterPro" id="IPR025662">
    <property type="entry name" value="Sigma_54_int_dom_ATP-bd_1"/>
</dbReference>
<dbReference type="CDD" id="cd00009">
    <property type="entry name" value="AAA"/>
    <property type="match status" value="1"/>
</dbReference>
<dbReference type="Gene3D" id="1.10.8.60">
    <property type="match status" value="1"/>
</dbReference>
<dbReference type="SMART" id="SM00448">
    <property type="entry name" value="REC"/>
    <property type="match status" value="1"/>
</dbReference>
<dbReference type="SUPFAM" id="SSF52540">
    <property type="entry name" value="P-loop containing nucleoside triphosphate hydrolases"/>
    <property type="match status" value="1"/>
</dbReference>
<proteinExistence type="predicted"/>